<dbReference type="GO" id="GO:0016787">
    <property type="term" value="F:hydrolase activity"/>
    <property type="evidence" value="ECO:0007669"/>
    <property type="project" value="UniProtKB-KW"/>
</dbReference>
<dbReference type="InterPro" id="IPR050491">
    <property type="entry name" value="AmpC-like"/>
</dbReference>
<evidence type="ECO:0000313" key="3">
    <source>
        <dbReference type="EMBL" id="MVS99433.1"/>
    </source>
</evidence>
<dbReference type="PANTHER" id="PTHR46825:SF9">
    <property type="entry name" value="BETA-LACTAMASE-RELATED DOMAIN-CONTAINING PROTEIN"/>
    <property type="match status" value="1"/>
</dbReference>
<dbReference type="InterPro" id="IPR012338">
    <property type="entry name" value="Beta-lactam/transpept-like"/>
</dbReference>
<dbReference type="Pfam" id="PF00144">
    <property type="entry name" value="Beta-lactamase"/>
    <property type="match status" value="1"/>
</dbReference>
<keyword evidence="4" id="KW-1185">Reference proteome</keyword>
<sequence length="360" mass="38304">MPQTAVARAFLLSLLLVVSPLAATANETALGRIAQEALDTFLATEGIDGGVLAIRDGETDMVLASGIAERSTQRPVTALTSFYAASAGKMAVAAAILAYVEDGILDLDASVWPLISDLPDITQLANADVVTLRQLLDHTSGLPDYLDDAFFEDSLDDPTKVFTPADALHYVYGIDPDFPPDEGFEYSNTNYVLLGHILEKVAGSLEAALETKVFSKAGMRQTSVGRPTDTSVAAHGYSAGLDMSELAWASALADGPLTMTAGDLAQFLDTLFVRKSILGPESLRDMTSGSGQEETYGLGMGLEEDAFGPWYGHSGGYDGFESDTRHYPQTGTTLVIMINGNQQSEETFLDTIAAAYFNAQ</sequence>
<dbReference type="AlphaFoldDB" id="A0A7X3FRS7"/>
<feature type="chain" id="PRO_5031161724" evidence="1">
    <location>
        <begin position="26"/>
        <end position="360"/>
    </location>
</feature>
<comment type="caution">
    <text evidence="3">The sequence shown here is derived from an EMBL/GenBank/DDBJ whole genome shotgun (WGS) entry which is preliminary data.</text>
</comment>
<keyword evidence="3" id="KW-0378">Hydrolase</keyword>
<feature type="domain" description="Beta-lactamase-related" evidence="2">
    <location>
        <begin position="36"/>
        <end position="351"/>
    </location>
</feature>
<dbReference type="SUPFAM" id="SSF56601">
    <property type="entry name" value="beta-lactamase/transpeptidase-like"/>
    <property type="match status" value="1"/>
</dbReference>
<gene>
    <name evidence="3" type="ORF">GO014_10405</name>
</gene>
<organism evidence="3 4">
    <name type="scientific">Devosia marina</name>
    <dbReference type="NCBI Taxonomy" id="2683198"/>
    <lineage>
        <taxon>Bacteria</taxon>
        <taxon>Pseudomonadati</taxon>
        <taxon>Pseudomonadota</taxon>
        <taxon>Alphaproteobacteria</taxon>
        <taxon>Hyphomicrobiales</taxon>
        <taxon>Devosiaceae</taxon>
        <taxon>Devosia</taxon>
    </lineage>
</organism>
<accession>A0A7X3FRS7</accession>
<evidence type="ECO:0000313" key="4">
    <source>
        <dbReference type="Proteomes" id="UP000438106"/>
    </source>
</evidence>
<evidence type="ECO:0000256" key="1">
    <source>
        <dbReference type="SAM" id="SignalP"/>
    </source>
</evidence>
<dbReference type="RefSeq" id="WP_157290260.1">
    <property type="nucleotide sequence ID" value="NZ_WQRF01000002.1"/>
</dbReference>
<dbReference type="InterPro" id="IPR001466">
    <property type="entry name" value="Beta-lactam-related"/>
</dbReference>
<protein>
    <submittedName>
        <fullName evidence="3">Serine hydrolase</fullName>
    </submittedName>
</protein>
<name>A0A7X3FRS7_9HYPH</name>
<evidence type="ECO:0000259" key="2">
    <source>
        <dbReference type="Pfam" id="PF00144"/>
    </source>
</evidence>
<dbReference type="Proteomes" id="UP000438106">
    <property type="component" value="Unassembled WGS sequence"/>
</dbReference>
<dbReference type="Gene3D" id="3.40.710.10">
    <property type="entry name" value="DD-peptidase/beta-lactamase superfamily"/>
    <property type="match status" value="1"/>
</dbReference>
<proteinExistence type="predicted"/>
<keyword evidence="1" id="KW-0732">Signal</keyword>
<reference evidence="3 4" key="1">
    <citation type="submission" date="2019-12" db="EMBL/GenBank/DDBJ databases">
        <title>Devosia maris sp. nov., isolated from the deep seawater.</title>
        <authorList>
            <person name="Liu Y."/>
        </authorList>
    </citation>
    <scope>NUCLEOTIDE SEQUENCE [LARGE SCALE GENOMIC DNA]</scope>
    <source>
        <strain evidence="3 4">L53-10-65</strain>
    </source>
</reference>
<dbReference type="EMBL" id="WQRF01000002">
    <property type="protein sequence ID" value="MVS99433.1"/>
    <property type="molecule type" value="Genomic_DNA"/>
</dbReference>
<dbReference type="PANTHER" id="PTHR46825">
    <property type="entry name" value="D-ALANYL-D-ALANINE-CARBOXYPEPTIDASE/ENDOPEPTIDASE AMPH"/>
    <property type="match status" value="1"/>
</dbReference>
<feature type="signal peptide" evidence="1">
    <location>
        <begin position="1"/>
        <end position="25"/>
    </location>
</feature>